<dbReference type="PROSITE" id="PS50297">
    <property type="entry name" value="ANK_REP_REGION"/>
    <property type="match status" value="1"/>
</dbReference>
<dbReference type="SUPFAM" id="SSF50156">
    <property type="entry name" value="PDZ domain-like"/>
    <property type="match status" value="1"/>
</dbReference>
<evidence type="ECO:0000256" key="1">
    <source>
        <dbReference type="PROSITE-ProRule" id="PRU00023"/>
    </source>
</evidence>
<evidence type="ECO:0000256" key="2">
    <source>
        <dbReference type="SAM" id="Coils"/>
    </source>
</evidence>
<keyword evidence="2" id="KW-0175">Coiled coil</keyword>
<dbReference type="InterPro" id="IPR036034">
    <property type="entry name" value="PDZ_sf"/>
</dbReference>
<dbReference type="EMBL" id="FNEH01000015">
    <property type="protein sequence ID" value="SDI80442.1"/>
    <property type="molecule type" value="Genomic_DNA"/>
</dbReference>
<dbReference type="Pfam" id="PF00023">
    <property type="entry name" value="Ank"/>
    <property type="match status" value="1"/>
</dbReference>
<dbReference type="PROSITE" id="PS50088">
    <property type="entry name" value="ANK_REPEAT"/>
    <property type="match status" value="1"/>
</dbReference>
<protein>
    <submittedName>
        <fullName evidence="5">Ankyrin repeat-containing protein</fullName>
    </submittedName>
</protein>
<feature type="domain" description="PDZ" evidence="4">
    <location>
        <begin position="766"/>
        <end position="830"/>
    </location>
</feature>
<organism evidence="5 6">
    <name type="scientific">Halanaerobium congolense</name>
    <dbReference type="NCBI Taxonomy" id="54121"/>
    <lineage>
        <taxon>Bacteria</taxon>
        <taxon>Bacillati</taxon>
        <taxon>Bacillota</taxon>
        <taxon>Clostridia</taxon>
        <taxon>Halanaerobiales</taxon>
        <taxon>Halanaerobiaceae</taxon>
        <taxon>Halanaerobium</taxon>
    </lineage>
</organism>
<dbReference type="AlphaFoldDB" id="A0A1G8NJX6"/>
<dbReference type="SUPFAM" id="SSF82171">
    <property type="entry name" value="DPP6 N-terminal domain-like"/>
    <property type="match status" value="1"/>
</dbReference>
<feature type="coiled-coil region" evidence="2">
    <location>
        <begin position="653"/>
        <end position="697"/>
    </location>
</feature>
<evidence type="ECO:0000313" key="6">
    <source>
        <dbReference type="Proteomes" id="UP000198945"/>
    </source>
</evidence>
<dbReference type="PANTHER" id="PTHR46224:SF64">
    <property type="entry name" value="IQ MOTIF AND ANKYRIN REPEAT DOMAIN-CONTAINING PROTEIN 1"/>
    <property type="match status" value="1"/>
</dbReference>
<name>A0A1G8NJX6_9FIRM</name>
<dbReference type="Proteomes" id="UP000198945">
    <property type="component" value="Unassembled WGS sequence"/>
</dbReference>
<feature type="region of interest" description="Disordered" evidence="3">
    <location>
        <begin position="243"/>
        <end position="264"/>
    </location>
</feature>
<dbReference type="Gene3D" id="2.30.42.10">
    <property type="match status" value="1"/>
</dbReference>
<evidence type="ECO:0000256" key="3">
    <source>
        <dbReference type="SAM" id="MobiDB-lite"/>
    </source>
</evidence>
<dbReference type="Pfam" id="PF13180">
    <property type="entry name" value="PDZ_2"/>
    <property type="match status" value="1"/>
</dbReference>
<dbReference type="InterPro" id="IPR015943">
    <property type="entry name" value="WD40/YVTN_repeat-like_dom_sf"/>
</dbReference>
<sequence length="1008" mass="115021">MVKQKNSDYLFFRTVFLTFLFLILITSSSLAEENPDPYMVQMKFIDSIETEGDYDLIKEYLEMGADPNSMVAYRGDALSFAARYKRDKEIIQLLLDYGAEVESANLVEFILYGAEIEVLELLVESVPNLNDKVLVDKITDPMVNFNQNFINERKSSNQDFKAEAAEKLLGEDYLYPLLTAALANRKDVVELLLDNGADISITDSKGRNAYQIAQENEVSPLLLAELYKAKSKWEEEIGETLAADTGNSDKNGQSNSSAKNKTKKIAVTTKIREERKKEENKIIEIVTKEDIEKLYDLENNKYIDIRRGGFDGALFSQNGETLVLIENYDRGKSNGKARDYHKFSFYQLENGVYKAKDSYDFNTFVDTMGFTYRPNDDLALSPDGSLIALRKGNKIEIYKTANLKLYSTITLPNIYTGRDYSARYFAISPDNNYFSILVNNRYGTYIDQWSINTKKRITELEKINLIQNNSEGDFSYGRIKYSPNGRYFIIKGRLIDFPKDASVVTLVNTQTLEVINDFGAAQKAFTLADNDYDLYFDGLSSYAFFHSNEQGKLYDLKNNQLKDIEFDEFKSFWSMNNLVGGAIHQNFLVGLYEDDKFYEFIIDEIDNVDQPVKGILRQEINLGNIYGISYLKQTDEWVILSKKGLHYVEATNKEDYEAEQKAAAAEKAQAENRAERLEEMITARQKKREKAEALYQEGFELMNIGFVEQGYNKYLEAIKTDPISAKNIPKTNQLYNLLGTIEVYQLADIFRTQQEEISNMEKQTKLGFIPVLENNQWIIKAVFAETPAAEAEMEVGDHILLFDGEYLDNNDDLFWYLQDKSPGDQIGLTFISVDAGGDYKEDTYFKTAAGFEYNIAAPSLSTRLFDYGLLAIRSGHINLAQKSIQKLKDLPEKYPADYNKSTEKFNNDAVILLETLIKALNNSSDAYNYLLEGLDGAKLHQNFQGYFKFPVTAELLAPLFVDRAKLAYFTGAAEEELAEVKKWEKVKLSFVDLNGNFIQGEAADPYLE</sequence>
<proteinExistence type="predicted"/>
<feature type="repeat" description="ANK" evidence="1">
    <location>
        <begin position="172"/>
        <end position="204"/>
    </location>
</feature>
<dbReference type="SUPFAM" id="SSF48403">
    <property type="entry name" value="Ankyrin repeat"/>
    <property type="match status" value="1"/>
</dbReference>
<dbReference type="InterPro" id="IPR051616">
    <property type="entry name" value="Cul2-RING_E3_ligase_SR"/>
</dbReference>
<dbReference type="InterPro" id="IPR036770">
    <property type="entry name" value="Ankyrin_rpt-contain_sf"/>
</dbReference>
<evidence type="ECO:0000313" key="5">
    <source>
        <dbReference type="EMBL" id="SDI80442.1"/>
    </source>
</evidence>
<dbReference type="PANTHER" id="PTHR46224">
    <property type="entry name" value="ANKYRIN REPEAT FAMILY PROTEIN"/>
    <property type="match status" value="1"/>
</dbReference>
<gene>
    <name evidence="5" type="ORF">SAMN04515654_11543</name>
</gene>
<dbReference type="InterPro" id="IPR002110">
    <property type="entry name" value="Ankyrin_rpt"/>
</dbReference>
<dbReference type="Gene3D" id="1.25.40.20">
    <property type="entry name" value="Ankyrin repeat-containing domain"/>
    <property type="match status" value="1"/>
</dbReference>
<keyword evidence="1" id="KW-0040">ANK repeat</keyword>
<reference evidence="5 6" key="1">
    <citation type="submission" date="2016-10" db="EMBL/GenBank/DDBJ databases">
        <authorList>
            <person name="de Groot N.N."/>
        </authorList>
    </citation>
    <scope>NUCLEOTIDE SEQUENCE [LARGE SCALE GENOMIC DNA]</scope>
    <source>
        <strain evidence="5 6">WG7</strain>
    </source>
</reference>
<accession>A0A1G8NJX6</accession>
<feature type="compositionally biased region" description="Polar residues" evidence="3">
    <location>
        <begin position="245"/>
        <end position="259"/>
    </location>
</feature>
<dbReference type="RefSeq" id="WP_089717016.1">
    <property type="nucleotide sequence ID" value="NZ_FNEH01000015.1"/>
</dbReference>
<evidence type="ECO:0000259" key="4">
    <source>
        <dbReference type="Pfam" id="PF13180"/>
    </source>
</evidence>
<dbReference type="SMART" id="SM00248">
    <property type="entry name" value="ANK"/>
    <property type="match status" value="2"/>
</dbReference>
<dbReference type="Gene3D" id="2.130.10.10">
    <property type="entry name" value="YVTN repeat-like/Quinoprotein amine dehydrogenase"/>
    <property type="match status" value="1"/>
</dbReference>
<dbReference type="InterPro" id="IPR001478">
    <property type="entry name" value="PDZ"/>
</dbReference>